<evidence type="ECO:0000256" key="1">
    <source>
        <dbReference type="ARBA" id="ARBA00004434"/>
    </source>
</evidence>
<keyword evidence="6 12" id="KW-0999">Mitochondrion inner membrane</keyword>
<accession>A0AAW0QG36</accession>
<dbReference type="GO" id="GO:0045275">
    <property type="term" value="C:respiratory chain complex III"/>
    <property type="evidence" value="ECO:0007669"/>
    <property type="project" value="UniProtKB-UniRule"/>
</dbReference>
<dbReference type="SUPFAM" id="SSF54928">
    <property type="entry name" value="RNA-binding domain, RBD"/>
    <property type="match status" value="1"/>
</dbReference>
<reference evidence="15 16" key="1">
    <citation type="submission" date="2023-01" db="EMBL/GenBank/DDBJ databases">
        <title>Analysis of 21 Apiospora genomes using comparative genomics revels a genus with tremendous synthesis potential of carbohydrate active enzymes and secondary metabolites.</title>
        <authorList>
            <person name="Sorensen T."/>
        </authorList>
    </citation>
    <scope>NUCLEOTIDE SEQUENCE [LARGE SCALE GENOMIC DNA]</scope>
    <source>
        <strain evidence="15 16">CBS 117206</strain>
    </source>
</reference>
<evidence type="ECO:0000256" key="2">
    <source>
        <dbReference type="ARBA" id="ARBA00007668"/>
    </source>
</evidence>
<dbReference type="InterPro" id="IPR004205">
    <property type="entry name" value="Cyt_bc1_su8"/>
</dbReference>
<keyword evidence="16" id="KW-1185">Reference proteome</keyword>
<keyword evidence="3 12" id="KW-0813">Transport</keyword>
<comment type="subunit">
    <text evidence="12">Component of the ubiquinol-cytochrome c oxidoreductase (cytochrome b-c1 complex, complex III, CIII), a multisubunit enzyme composed of 3 respiratory subunits cytochrome b, cytochrome c1 and Rieske protein, 2 core protein subunits, and additional low-molecular weight protein subunits. The complex exists as an obligatory dimer and forms supercomplexes (SCs) in the inner mitochondrial membrane with cytochrome c oxidase (complex IV, CIV).</text>
</comment>
<dbReference type="PANTHER" id="PTHR23295">
    <property type="entry name" value="NUCLEAR RECEPTOR COACTIVATOR 5-RELATED"/>
    <property type="match status" value="1"/>
</dbReference>
<feature type="compositionally biased region" description="Basic residues" evidence="13">
    <location>
        <begin position="873"/>
        <end position="883"/>
    </location>
</feature>
<comment type="subcellular location">
    <subcellularLocation>
        <location evidence="1 12">Mitochondrion inner membrane</location>
        <topology evidence="1 12">Single-pass membrane protein</topology>
    </subcellularLocation>
</comment>
<feature type="compositionally biased region" description="Polar residues" evidence="13">
    <location>
        <begin position="142"/>
        <end position="151"/>
    </location>
</feature>
<evidence type="ECO:0000256" key="11">
    <source>
        <dbReference type="PROSITE-ProRule" id="PRU00176"/>
    </source>
</evidence>
<comment type="caution">
    <text evidence="15">The sequence shown here is derived from an EMBL/GenBank/DDBJ whole genome shotgun (WGS) entry which is preliminary data.</text>
</comment>
<dbReference type="Pfam" id="PF00076">
    <property type="entry name" value="RRM_1"/>
    <property type="match status" value="1"/>
</dbReference>
<feature type="compositionally biased region" description="Basic and acidic residues" evidence="13">
    <location>
        <begin position="476"/>
        <end position="490"/>
    </location>
</feature>
<dbReference type="InterPro" id="IPR036642">
    <property type="entry name" value="Cyt_bc1_su8_sf"/>
</dbReference>
<organism evidence="15 16">
    <name type="scientific">Apiospora kogelbergensis</name>
    <dbReference type="NCBI Taxonomy" id="1337665"/>
    <lineage>
        <taxon>Eukaryota</taxon>
        <taxon>Fungi</taxon>
        <taxon>Dikarya</taxon>
        <taxon>Ascomycota</taxon>
        <taxon>Pezizomycotina</taxon>
        <taxon>Sordariomycetes</taxon>
        <taxon>Xylariomycetidae</taxon>
        <taxon>Amphisphaeriales</taxon>
        <taxon>Apiosporaceae</taxon>
        <taxon>Apiospora</taxon>
    </lineage>
</organism>
<dbReference type="GO" id="GO:0005743">
    <property type="term" value="C:mitochondrial inner membrane"/>
    <property type="evidence" value="ECO:0007669"/>
    <property type="project" value="UniProtKB-SubCell"/>
</dbReference>
<evidence type="ECO:0000313" key="16">
    <source>
        <dbReference type="Proteomes" id="UP001392437"/>
    </source>
</evidence>
<dbReference type="Gene3D" id="3.30.70.330">
    <property type="match status" value="1"/>
</dbReference>
<dbReference type="InterPro" id="IPR000504">
    <property type="entry name" value="RRM_dom"/>
</dbReference>
<gene>
    <name evidence="15" type="ORF">PG999_014027</name>
</gene>
<keyword evidence="10" id="KW-0472">Membrane</keyword>
<dbReference type="GO" id="GO:0003723">
    <property type="term" value="F:RNA binding"/>
    <property type="evidence" value="ECO:0007669"/>
    <property type="project" value="UniProtKB-UniRule"/>
</dbReference>
<dbReference type="SMART" id="SM00360">
    <property type="entry name" value="RRM"/>
    <property type="match status" value="1"/>
</dbReference>
<dbReference type="EMBL" id="JAQQWP010000011">
    <property type="protein sequence ID" value="KAK8096005.1"/>
    <property type="molecule type" value="Genomic_DNA"/>
</dbReference>
<comment type="function">
    <text evidence="12">Component of the ubiquinol-cytochrome c oxidoreductase, a multisubunit transmembrane complex that is part of the mitochondrial electron transport chain which drives oxidative phosphorylation. The complex plays an important role in the uptake of multiple carbon sources present in different host niches.</text>
</comment>
<dbReference type="SUPFAM" id="SSF81508">
    <property type="entry name" value="Ubiquinone-binding protein QP-C of cytochrome bc1 complex (Ubiquinol-cytochrome c reductase)"/>
    <property type="match status" value="1"/>
</dbReference>
<proteinExistence type="inferred from homology"/>
<dbReference type="PANTHER" id="PTHR23295:SF6">
    <property type="entry name" value="NEOSIN, ISOFORM A"/>
    <property type="match status" value="1"/>
</dbReference>
<dbReference type="SUPFAM" id="SSF52954">
    <property type="entry name" value="Class II aaRS ABD-related"/>
    <property type="match status" value="1"/>
</dbReference>
<evidence type="ECO:0000256" key="6">
    <source>
        <dbReference type="ARBA" id="ARBA00022792"/>
    </source>
</evidence>
<keyword evidence="5" id="KW-0812">Transmembrane</keyword>
<name>A0AAW0QG36_9PEZI</name>
<dbReference type="Proteomes" id="UP001392437">
    <property type="component" value="Unassembled WGS sequence"/>
</dbReference>
<evidence type="ECO:0000313" key="15">
    <source>
        <dbReference type="EMBL" id="KAK8096005.1"/>
    </source>
</evidence>
<comment type="similarity">
    <text evidence="2 12">Belongs to the UQCRQ/QCR8 family.</text>
</comment>
<sequence length="1030" mass="111266">MTEHHQLQPEVVASADLEPCSPKPINLSSPATVPALQNQVDAYYTMSQQPAADSLSAAAALAAHGSVANHIDHIQSFQAVSPIQLNGDGAHGVAEATSGGEQEDSEQKAYQSGMADTDGDDYAKAFDSPAAEVADGPEDDISQGNASTTSVADAKVPTITEPSSDAVPSTEIKSPAEHPAQPTEPSLQAYLERLQAQGDQSHTDSPSQTDAESLPQTRRGRSQISAECARATASDANQATSPAKPDDSQTGAKSQHLQAQAPAQTSSLPPRPPVSQQPTSASLHAEEAKRFPHATNVPGTFPVPPSTGMSYSYGTDVNYPPPPTMNSTANPAMPITPYSNAPGVTNNIHPSEPQQQQTYEIFLQEERKYVSEAKWDRFPEGSRLFIGNLSSERVSKREVFDIFSRFGRMAQISLKQAYGFVQYHDVAEGKAATENLQGVEVGGRKINLEPTRAQGKKENDSDRQRGNRGKGNNANDRGRADGRRRDDYRPRSPSPARANHFRQGSFGRDRTSWGDSSSYGGRSRGRSRSPATYGGGGYRRRSPSPHYRGPPTTEADLDIPRRYAGDVPDVQLLLLQEVDRDFVTWVQRSFVDRGLKVDVMFLNPRFPRDLVIQRQIVEGVHGVSELDYRAQSIAKIPLQVFDRSGGRHNARFDQYQDLDPAIAAELVARAKSLAQVPSPASYGGPYAQAPYAPAPHQPVHGYPGQQPLAHPGLAGLGNLDNATLQKVLAAMQPTTQSAMPGQQPMMPSAGVDVNSILGALGGSGAAPPPMPQHAPQHQHAASYPPVPYGNIPPPHPSHAGGGENAQHVQNIMAQLSRRKGAEHLRRANNTPYYAGRLRRILESGIRLWRALIIPVQHEYPTSAMEDQPEHAMPRSRKGSPLRHTMRDHETDTDTARRAPGGQVRQIRPPTGVATPERGIITYALSSNRQNLFAGAGHAAVFNTWRRFAGQVLFWAPPLVAAWYAMEWANKRFTSPLRSMVKYGASSAATSTPQRRAARGDPINVLVGPDVRGVHILKTPGLPKGPGSGSE</sequence>
<dbReference type="InterPro" id="IPR012677">
    <property type="entry name" value="Nucleotide-bd_a/b_plait_sf"/>
</dbReference>
<evidence type="ECO:0000259" key="14">
    <source>
        <dbReference type="PROSITE" id="PS50102"/>
    </source>
</evidence>
<feature type="compositionally biased region" description="Basic and acidic residues" evidence="13">
    <location>
        <begin position="455"/>
        <end position="465"/>
    </location>
</feature>
<feature type="domain" description="RRM" evidence="14">
    <location>
        <begin position="382"/>
        <end position="453"/>
    </location>
</feature>
<feature type="compositionally biased region" description="Polar residues" evidence="13">
    <location>
        <begin position="197"/>
        <end position="216"/>
    </location>
</feature>
<evidence type="ECO:0000256" key="9">
    <source>
        <dbReference type="ARBA" id="ARBA00023128"/>
    </source>
</evidence>
<evidence type="ECO:0000256" key="13">
    <source>
        <dbReference type="SAM" id="MobiDB-lite"/>
    </source>
</evidence>
<dbReference type="PROSITE" id="PS50102">
    <property type="entry name" value="RRM"/>
    <property type="match status" value="1"/>
</dbReference>
<dbReference type="GO" id="GO:0006122">
    <property type="term" value="P:mitochondrial electron transport, ubiquinol to cytochrome c"/>
    <property type="evidence" value="ECO:0007669"/>
    <property type="project" value="UniProtKB-UniRule"/>
</dbReference>
<feature type="region of interest" description="Disordered" evidence="13">
    <location>
        <begin position="442"/>
        <end position="558"/>
    </location>
</feature>
<keyword evidence="4 12" id="KW-0679">Respiratory chain</keyword>
<evidence type="ECO:0000256" key="12">
    <source>
        <dbReference type="RuleBase" id="RU368118"/>
    </source>
</evidence>
<keyword evidence="11" id="KW-0694">RNA-binding</keyword>
<feature type="compositionally biased region" description="Basic and acidic residues" evidence="13">
    <location>
        <begin position="884"/>
        <end position="896"/>
    </location>
</feature>
<feature type="region of interest" description="Disordered" evidence="13">
    <location>
        <begin position="863"/>
        <end position="911"/>
    </location>
</feature>
<keyword evidence="9 12" id="KW-0496">Mitochondrion</keyword>
<dbReference type="Pfam" id="PF02939">
    <property type="entry name" value="UcrQ"/>
    <property type="match status" value="1"/>
</dbReference>
<dbReference type="AlphaFoldDB" id="A0AAW0QG36"/>
<feature type="region of interest" description="Disordered" evidence="13">
    <location>
        <begin position="88"/>
        <end position="184"/>
    </location>
</feature>
<keyword evidence="8" id="KW-1133">Transmembrane helix</keyword>
<keyword evidence="7 12" id="KW-0249">Electron transport</keyword>
<evidence type="ECO:0000256" key="10">
    <source>
        <dbReference type="ARBA" id="ARBA00023136"/>
    </source>
</evidence>
<dbReference type="Gene3D" id="1.20.5.210">
    <property type="entry name" value="Cytochrome b-c1 complex subunit 8"/>
    <property type="match status" value="1"/>
</dbReference>
<evidence type="ECO:0000256" key="3">
    <source>
        <dbReference type="ARBA" id="ARBA00022448"/>
    </source>
</evidence>
<protein>
    <recommendedName>
        <fullName evidence="12">Cytochrome b-c1 complex subunit 8</fullName>
    </recommendedName>
    <alternativeName>
        <fullName evidence="12">Complex III subunit 8</fullName>
    </alternativeName>
</protein>
<feature type="region of interest" description="Disordered" evidence="13">
    <location>
        <begin position="196"/>
        <end position="303"/>
    </location>
</feature>
<evidence type="ECO:0000256" key="4">
    <source>
        <dbReference type="ARBA" id="ARBA00022660"/>
    </source>
</evidence>
<dbReference type="InterPro" id="IPR052600">
    <property type="entry name" value="Nuc_rcpt_coact/corep"/>
</dbReference>
<evidence type="ECO:0000256" key="7">
    <source>
        <dbReference type="ARBA" id="ARBA00022982"/>
    </source>
</evidence>
<evidence type="ECO:0000256" key="5">
    <source>
        <dbReference type="ARBA" id="ARBA00022692"/>
    </source>
</evidence>
<evidence type="ECO:0000256" key="8">
    <source>
        <dbReference type="ARBA" id="ARBA00022989"/>
    </source>
</evidence>
<feature type="region of interest" description="Disordered" evidence="13">
    <location>
        <begin position="760"/>
        <end position="804"/>
    </location>
</feature>
<dbReference type="InterPro" id="IPR035979">
    <property type="entry name" value="RBD_domain_sf"/>
</dbReference>
<feature type="compositionally biased region" description="Pro residues" evidence="13">
    <location>
        <begin position="784"/>
        <end position="796"/>
    </location>
</feature>
<feature type="compositionally biased region" description="Polar residues" evidence="13">
    <location>
        <begin position="248"/>
        <end position="268"/>
    </location>
</feature>